<dbReference type="Proteomes" id="UP001642360">
    <property type="component" value="Unassembled WGS sequence"/>
</dbReference>
<comment type="caution">
    <text evidence="2">The sequence shown here is derived from an EMBL/GenBank/DDBJ whole genome shotgun (WGS) entry which is preliminary data.</text>
</comment>
<dbReference type="AlphaFoldDB" id="A0ABC8UZL3"/>
<keyword evidence="3" id="KW-1185">Reference proteome</keyword>
<name>A0ABC8UZL3_9AQUA</name>
<evidence type="ECO:0008006" key="4">
    <source>
        <dbReference type="Google" id="ProtNLM"/>
    </source>
</evidence>
<feature type="compositionally biased region" description="Pro residues" evidence="1">
    <location>
        <begin position="46"/>
        <end position="63"/>
    </location>
</feature>
<feature type="compositionally biased region" description="Gly residues" evidence="1">
    <location>
        <begin position="121"/>
        <end position="132"/>
    </location>
</feature>
<gene>
    <name evidence="2" type="ORF">ILEXP_LOCUS57008</name>
</gene>
<protein>
    <recommendedName>
        <fullName evidence="4">LOB domain-containing protein</fullName>
    </recommendedName>
</protein>
<evidence type="ECO:0000256" key="1">
    <source>
        <dbReference type="SAM" id="MobiDB-lite"/>
    </source>
</evidence>
<feature type="region of interest" description="Disordered" evidence="1">
    <location>
        <begin position="89"/>
        <end position="162"/>
    </location>
</feature>
<organism evidence="2 3">
    <name type="scientific">Ilex paraguariensis</name>
    <name type="common">yerba mate</name>
    <dbReference type="NCBI Taxonomy" id="185542"/>
    <lineage>
        <taxon>Eukaryota</taxon>
        <taxon>Viridiplantae</taxon>
        <taxon>Streptophyta</taxon>
        <taxon>Embryophyta</taxon>
        <taxon>Tracheophyta</taxon>
        <taxon>Spermatophyta</taxon>
        <taxon>Magnoliopsida</taxon>
        <taxon>eudicotyledons</taxon>
        <taxon>Gunneridae</taxon>
        <taxon>Pentapetalae</taxon>
        <taxon>asterids</taxon>
        <taxon>campanulids</taxon>
        <taxon>Aquifoliales</taxon>
        <taxon>Aquifoliaceae</taxon>
        <taxon>Ilex</taxon>
    </lineage>
</organism>
<evidence type="ECO:0000313" key="3">
    <source>
        <dbReference type="Proteomes" id="UP001642360"/>
    </source>
</evidence>
<accession>A0ABC8UZL3</accession>
<proteinExistence type="predicted"/>
<feature type="compositionally biased region" description="Polar residues" evidence="1">
    <location>
        <begin position="105"/>
        <end position="119"/>
    </location>
</feature>
<sequence length="162" mass="17052">MLVGLRCSQLFLASSTLDLAVIKEMVVNLQAELTYLQAHLATLELPTPPPPPPPQPLLTPPPFSISDLPTASCLPATYDLSALFDPMGQPSWAMQQRQMDPRNFGCTSTRASGEMSSPAASGGGDGGGGGGDLQELARELLHRQGSPPVPCSEASHLLPHTK</sequence>
<feature type="region of interest" description="Disordered" evidence="1">
    <location>
        <begin position="44"/>
        <end position="64"/>
    </location>
</feature>
<evidence type="ECO:0000313" key="2">
    <source>
        <dbReference type="EMBL" id="CAK9186513.1"/>
    </source>
</evidence>
<dbReference type="EMBL" id="CAUOFW020009613">
    <property type="protein sequence ID" value="CAK9186513.1"/>
    <property type="molecule type" value="Genomic_DNA"/>
</dbReference>
<reference evidence="2 3" key="1">
    <citation type="submission" date="2024-02" db="EMBL/GenBank/DDBJ databases">
        <authorList>
            <person name="Vignale AGUSTIN F."/>
            <person name="Sosa J E."/>
            <person name="Modenutti C."/>
        </authorList>
    </citation>
    <scope>NUCLEOTIDE SEQUENCE [LARGE SCALE GENOMIC DNA]</scope>
</reference>